<gene>
    <name evidence="7" type="ORF">HF086_016377</name>
</gene>
<dbReference type="EMBL" id="JACEFF010000424">
    <property type="protein sequence ID" value="KAH9637951.1"/>
    <property type="molecule type" value="Genomic_DNA"/>
</dbReference>
<protein>
    <recommendedName>
        <fullName evidence="2">Regulatory protein zeste</fullName>
    </recommendedName>
</protein>
<comment type="caution">
    <text evidence="7">The sequence shown here is derived from an EMBL/GenBank/DDBJ whole genome shotgun (WGS) entry which is preliminary data.</text>
</comment>
<dbReference type="Pfam" id="PF13873">
    <property type="entry name" value="Myb_DNA-bind_5"/>
    <property type="match status" value="1"/>
</dbReference>
<keyword evidence="4" id="KW-0804">Transcription</keyword>
<evidence type="ECO:0000256" key="4">
    <source>
        <dbReference type="ARBA" id="ARBA00023163"/>
    </source>
</evidence>
<name>A0A922SHJ1_SPOEX</name>
<evidence type="ECO:0000256" key="1">
    <source>
        <dbReference type="ARBA" id="ARBA00011764"/>
    </source>
</evidence>
<sequence length="115" mass="12909">MEYQETKTPRKRVANFTAHEKALLAKLIKSQPIVESKATDGKSVVKKNAAWALITKEFNSNSNVHKRETITLKRAWDNMKAVIRKSYATERPNVPPLSPQPGPILSMAKEVGCSY</sequence>
<evidence type="ECO:0000313" key="8">
    <source>
        <dbReference type="Proteomes" id="UP000814243"/>
    </source>
</evidence>
<evidence type="ECO:0000256" key="3">
    <source>
        <dbReference type="ARBA" id="ARBA00023015"/>
    </source>
</evidence>
<keyword evidence="3" id="KW-0805">Transcription regulation</keyword>
<dbReference type="Proteomes" id="UP000814243">
    <property type="component" value="Unassembled WGS sequence"/>
</dbReference>
<dbReference type="AlphaFoldDB" id="A0A922SHJ1"/>
<comment type="subunit">
    <text evidence="1">Self-associates forming complexes of several hundred monomers.</text>
</comment>
<organism evidence="7 8">
    <name type="scientific">Spodoptera exigua</name>
    <name type="common">Beet armyworm</name>
    <name type="synonym">Noctua fulgens</name>
    <dbReference type="NCBI Taxonomy" id="7107"/>
    <lineage>
        <taxon>Eukaryota</taxon>
        <taxon>Metazoa</taxon>
        <taxon>Ecdysozoa</taxon>
        <taxon>Arthropoda</taxon>
        <taxon>Hexapoda</taxon>
        <taxon>Insecta</taxon>
        <taxon>Pterygota</taxon>
        <taxon>Neoptera</taxon>
        <taxon>Endopterygota</taxon>
        <taxon>Lepidoptera</taxon>
        <taxon>Glossata</taxon>
        <taxon>Ditrysia</taxon>
        <taxon>Noctuoidea</taxon>
        <taxon>Noctuidae</taxon>
        <taxon>Amphipyrinae</taxon>
        <taxon>Spodoptera</taxon>
    </lineage>
</organism>
<evidence type="ECO:0000256" key="5">
    <source>
        <dbReference type="ARBA" id="ARBA00025466"/>
    </source>
</evidence>
<dbReference type="PANTHER" id="PTHR21411:SF0">
    <property type="entry name" value="REGULATORY PROTEIN ZESTE"/>
    <property type="match status" value="1"/>
</dbReference>
<dbReference type="PANTHER" id="PTHR21411">
    <property type="entry name" value="APONTIC"/>
    <property type="match status" value="1"/>
</dbReference>
<proteinExistence type="predicted"/>
<comment type="function">
    <text evidence="5">Involved in transvection phenomena (= synapsis-dependent gene expression), where the synaptic pairing of chromosomes carrying genes with which zeste interacts influences the expression of these genes. Zeste binds to DNA and stimulates transcription from a nearby promoter.</text>
</comment>
<evidence type="ECO:0000256" key="2">
    <source>
        <dbReference type="ARBA" id="ARBA00016807"/>
    </source>
</evidence>
<evidence type="ECO:0000259" key="6">
    <source>
        <dbReference type="Pfam" id="PF13873"/>
    </source>
</evidence>
<feature type="domain" description="Myb/SANT-like DNA-binding" evidence="6">
    <location>
        <begin position="12"/>
        <end position="88"/>
    </location>
</feature>
<reference evidence="7" key="1">
    <citation type="journal article" date="2021" name="G3 (Bethesda)">
        <title>Genome and transcriptome analysis of the beet armyworm Spodoptera exigua reveals targets for pest control. .</title>
        <authorList>
            <person name="Simon S."/>
            <person name="Breeschoten T."/>
            <person name="Jansen H.J."/>
            <person name="Dirks R.P."/>
            <person name="Schranz M.E."/>
            <person name="Ros V.I.D."/>
        </authorList>
    </citation>
    <scope>NUCLEOTIDE SEQUENCE</scope>
    <source>
        <strain evidence="7">TB_SE_WUR_2020</strain>
    </source>
</reference>
<dbReference type="InterPro" id="IPR028002">
    <property type="entry name" value="Myb_DNA-bind_5"/>
</dbReference>
<accession>A0A922SHJ1</accession>
<evidence type="ECO:0000313" key="7">
    <source>
        <dbReference type="EMBL" id="KAH9637951.1"/>
    </source>
</evidence>